<evidence type="ECO:0000256" key="2">
    <source>
        <dbReference type="SAM" id="Phobius"/>
    </source>
</evidence>
<dbReference type="Pfam" id="PF01145">
    <property type="entry name" value="Band_7"/>
    <property type="match status" value="1"/>
</dbReference>
<dbReference type="InterPro" id="IPR000163">
    <property type="entry name" value="Prohibitin"/>
</dbReference>
<evidence type="ECO:0000313" key="5">
    <source>
        <dbReference type="Proteomes" id="UP000072421"/>
    </source>
</evidence>
<keyword evidence="2" id="KW-0812">Transmembrane</keyword>
<reference evidence="4 5" key="1">
    <citation type="submission" date="2015-11" db="EMBL/GenBank/DDBJ databases">
        <title>Exploring the genomic traits of fungus-feeding bacterial genus Collimonas.</title>
        <authorList>
            <person name="Song C."/>
            <person name="Schmidt R."/>
            <person name="de Jager V."/>
            <person name="Krzyzanowska D."/>
            <person name="Jongedijk E."/>
            <person name="Cankar K."/>
            <person name="Beekwilder J."/>
            <person name="van Veen A."/>
            <person name="de Boer W."/>
            <person name="van Veen J.A."/>
            <person name="Garbeva P."/>
        </authorList>
    </citation>
    <scope>NUCLEOTIDE SEQUENCE [LARGE SCALE GENOMIC DNA]</scope>
    <source>
        <strain evidence="4 5">Ter6</strain>
    </source>
</reference>
<dbReference type="AlphaFoldDB" id="A0A127PHJ2"/>
<dbReference type="Gene3D" id="3.30.479.30">
    <property type="entry name" value="Band 7 domain"/>
    <property type="match status" value="1"/>
</dbReference>
<dbReference type="PANTHER" id="PTHR23222:SF0">
    <property type="entry name" value="PROHIBITIN 1"/>
    <property type="match status" value="1"/>
</dbReference>
<dbReference type="Proteomes" id="UP000072421">
    <property type="component" value="Chromosome"/>
</dbReference>
<dbReference type="RefSeq" id="WP_061541594.1">
    <property type="nucleotide sequence ID" value="NZ_CP013232.1"/>
</dbReference>
<evidence type="ECO:0000259" key="3">
    <source>
        <dbReference type="SMART" id="SM00244"/>
    </source>
</evidence>
<organism evidence="4">
    <name type="scientific">Collimonas fungivorans</name>
    <dbReference type="NCBI Taxonomy" id="158899"/>
    <lineage>
        <taxon>Bacteria</taxon>
        <taxon>Pseudomonadati</taxon>
        <taxon>Pseudomonadota</taxon>
        <taxon>Betaproteobacteria</taxon>
        <taxon>Burkholderiales</taxon>
        <taxon>Oxalobacteraceae</taxon>
        <taxon>Collimonas</taxon>
    </lineage>
</organism>
<evidence type="ECO:0000256" key="1">
    <source>
        <dbReference type="ARBA" id="ARBA00004167"/>
    </source>
</evidence>
<dbReference type="SMART" id="SM00244">
    <property type="entry name" value="PHB"/>
    <property type="match status" value="1"/>
</dbReference>
<name>A0A127PHJ2_9BURK</name>
<protein>
    <submittedName>
        <fullName evidence="4">SPFH domain / Band 7 family protein</fullName>
    </submittedName>
</protein>
<feature type="transmembrane region" description="Helical" evidence="2">
    <location>
        <begin position="12"/>
        <end position="30"/>
    </location>
</feature>
<dbReference type="EMBL" id="CP013232">
    <property type="protein sequence ID" value="AMO97203.1"/>
    <property type="molecule type" value="Genomic_DNA"/>
</dbReference>
<dbReference type="InterPro" id="IPR001107">
    <property type="entry name" value="Band_7"/>
</dbReference>
<feature type="domain" description="Band 7" evidence="3">
    <location>
        <begin position="58"/>
        <end position="228"/>
    </location>
</feature>
<comment type="subcellular location">
    <subcellularLocation>
        <location evidence="1">Membrane</location>
        <topology evidence="1">Single-pass membrane protein</topology>
    </subcellularLocation>
</comment>
<dbReference type="InterPro" id="IPR036013">
    <property type="entry name" value="Band_7/SPFH_dom_sf"/>
</dbReference>
<dbReference type="SUPFAM" id="SSF117892">
    <property type="entry name" value="Band 7/SPFH domain"/>
    <property type="match status" value="1"/>
</dbReference>
<accession>A0A127PHJ2</accession>
<dbReference type="PANTHER" id="PTHR23222">
    <property type="entry name" value="PROHIBITIN"/>
    <property type="match status" value="1"/>
</dbReference>
<dbReference type="CDD" id="cd03401">
    <property type="entry name" value="SPFH_prohibitin"/>
    <property type="match status" value="1"/>
</dbReference>
<dbReference type="PATRIC" id="fig|158899.10.peg.4569"/>
<gene>
    <name evidence="4" type="ORF">CFter6_4615</name>
</gene>
<sequence length="419" mass="45551">MSERLESLAQGLLALLTTTISAIGATLVGLGRAARRAWMLLLALVLIGGSGYELITHPPFKTLEPGEVGIRSNKLTGGTTEIKDGLVVVIPGLHELRRYSLLDQVYRPVRSSKANGEAPFQSIEGLSLGVDLTIRYAIDPSRLAAIAAKLPADINGEIVEPMVQGVIYKSFTRYSVRDIFSTQRGEIQKEIENELKPKLAADGIILRGVQMGQVDLPPEYRQGMEKLLAEELETEKMKYTLELKSKHVKQTELEAEADKVKREKSAEAAGNEQIIAAKAQEEAMKHVLPFKQKQIEQRQYEAEAEKVSRIKTAEGSAEARRIEATGEADSRHKLADVEAYRLETIGKVTSAQLERDGALISKNPLLIQKTMADKLSDKISVIIAAPPANGGFIGSALLGGGQAVASQNPQANAAQETQQ</sequence>
<keyword evidence="2" id="KW-0472">Membrane</keyword>
<evidence type="ECO:0000313" key="4">
    <source>
        <dbReference type="EMBL" id="AMO97203.1"/>
    </source>
</evidence>
<dbReference type="GO" id="GO:0016020">
    <property type="term" value="C:membrane"/>
    <property type="evidence" value="ECO:0007669"/>
    <property type="project" value="UniProtKB-SubCell"/>
</dbReference>
<keyword evidence="2" id="KW-1133">Transmembrane helix</keyword>
<proteinExistence type="predicted"/>